<dbReference type="EnsemblPlants" id="KQK90327">
    <property type="protein sequence ID" value="KQK90327"/>
    <property type="gene ID" value="SETIT_040404mg"/>
</dbReference>
<protein>
    <submittedName>
        <fullName evidence="2">Uncharacterized protein</fullName>
    </submittedName>
</protein>
<keyword evidence="1" id="KW-0732">Signal</keyword>
<dbReference type="Gramene" id="KQK90327">
    <property type="protein sequence ID" value="KQK90327"/>
    <property type="gene ID" value="SETIT_040404mg"/>
</dbReference>
<feature type="chain" id="PRO_5010129062" evidence="1">
    <location>
        <begin position="25"/>
        <end position="48"/>
    </location>
</feature>
<keyword evidence="3" id="KW-1185">Reference proteome</keyword>
<dbReference type="EMBL" id="AGNK02005922">
    <property type="status" value="NOT_ANNOTATED_CDS"/>
    <property type="molecule type" value="Genomic_DNA"/>
</dbReference>
<reference evidence="3" key="1">
    <citation type="journal article" date="2012" name="Nat. Biotechnol.">
        <title>Reference genome sequence of the model plant Setaria.</title>
        <authorList>
            <person name="Bennetzen J.L."/>
            <person name="Schmutz J."/>
            <person name="Wang H."/>
            <person name="Percifield R."/>
            <person name="Hawkins J."/>
            <person name="Pontaroli A.C."/>
            <person name="Estep M."/>
            <person name="Feng L."/>
            <person name="Vaughn J.N."/>
            <person name="Grimwood J."/>
            <person name="Jenkins J."/>
            <person name="Barry K."/>
            <person name="Lindquist E."/>
            <person name="Hellsten U."/>
            <person name="Deshpande S."/>
            <person name="Wang X."/>
            <person name="Wu X."/>
            <person name="Mitros T."/>
            <person name="Triplett J."/>
            <person name="Yang X."/>
            <person name="Ye C.Y."/>
            <person name="Mauro-Herrera M."/>
            <person name="Wang L."/>
            <person name="Li P."/>
            <person name="Sharma M."/>
            <person name="Sharma R."/>
            <person name="Ronald P.C."/>
            <person name="Panaud O."/>
            <person name="Kellogg E.A."/>
            <person name="Brutnell T.P."/>
            <person name="Doust A.N."/>
            <person name="Tuskan G.A."/>
            <person name="Rokhsar D."/>
            <person name="Devos K.M."/>
        </authorList>
    </citation>
    <scope>NUCLEOTIDE SEQUENCE [LARGE SCALE GENOMIC DNA]</scope>
    <source>
        <strain evidence="3">cv. Yugu1</strain>
    </source>
</reference>
<proteinExistence type="predicted"/>
<name>K4ANA7_SETIT</name>
<sequence>MFFTWRKWCICFLKISGHWTPSLSLRTSMYRLFTHISNHLPNTNIPLS</sequence>
<feature type="signal peptide" evidence="1">
    <location>
        <begin position="1"/>
        <end position="24"/>
    </location>
</feature>
<dbReference type="InParanoid" id="K4ANA7"/>
<dbReference type="Proteomes" id="UP000004995">
    <property type="component" value="Unassembled WGS sequence"/>
</dbReference>
<accession>K4ANA7</accession>
<dbReference type="AlphaFoldDB" id="K4ANA7"/>
<reference evidence="2" key="2">
    <citation type="submission" date="2018-08" db="UniProtKB">
        <authorList>
            <consortium name="EnsemblPlants"/>
        </authorList>
    </citation>
    <scope>IDENTIFICATION</scope>
    <source>
        <strain evidence="2">Yugu1</strain>
    </source>
</reference>
<organism evidence="2 3">
    <name type="scientific">Setaria italica</name>
    <name type="common">Foxtail millet</name>
    <name type="synonym">Panicum italicum</name>
    <dbReference type="NCBI Taxonomy" id="4555"/>
    <lineage>
        <taxon>Eukaryota</taxon>
        <taxon>Viridiplantae</taxon>
        <taxon>Streptophyta</taxon>
        <taxon>Embryophyta</taxon>
        <taxon>Tracheophyta</taxon>
        <taxon>Spermatophyta</taxon>
        <taxon>Magnoliopsida</taxon>
        <taxon>Liliopsida</taxon>
        <taxon>Poales</taxon>
        <taxon>Poaceae</taxon>
        <taxon>PACMAD clade</taxon>
        <taxon>Panicoideae</taxon>
        <taxon>Panicodae</taxon>
        <taxon>Paniceae</taxon>
        <taxon>Cenchrinae</taxon>
        <taxon>Setaria</taxon>
    </lineage>
</organism>
<dbReference type="HOGENOM" id="CLU_3160959_0_0_1"/>
<evidence type="ECO:0000313" key="2">
    <source>
        <dbReference type="EnsemblPlants" id="KQK90327"/>
    </source>
</evidence>
<evidence type="ECO:0000313" key="3">
    <source>
        <dbReference type="Proteomes" id="UP000004995"/>
    </source>
</evidence>
<evidence type="ECO:0000256" key="1">
    <source>
        <dbReference type="SAM" id="SignalP"/>
    </source>
</evidence>